<dbReference type="Pfam" id="PF01522">
    <property type="entry name" value="Polysacc_deac_1"/>
    <property type="match status" value="1"/>
</dbReference>
<dbReference type="EMBL" id="AB499201">
    <property type="protein sequence ID" value="BAV13100.1"/>
    <property type="molecule type" value="Genomic_DNA"/>
</dbReference>
<dbReference type="GO" id="GO:0016810">
    <property type="term" value="F:hydrolase activity, acting on carbon-nitrogen (but not peptide) bonds"/>
    <property type="evidence" value="ECO:0007669"/>
    <property type="project" value="InterPro"/>
</dbReference>
<accession>A0A173N0A1</accession>
<dbReference type="GO" id="GO:0005975">
    <property type="term" value="P:carbohydrate metabolic process"/>
    <property type="evidence" value="ECO:0007669"/>
    <property type="project" value="InterPro"/>
</dbReference>
<dbReference type="OMA" id="NSGMCIG"/>
<dbReference type="SUPFAM" id="SSF88713">
    <property type="entry name" value="Glycoside hydrolase/deacetylase"/>
    <property type="match status" value="1"/>
</dbReference>
<protein>
    <submittedName>
        <fullName evidence="2">Peptidoglycan N-acetylglucosamine deacetylase</fullName>
    </submittedName>
</protein>
<dbReference type="CDD" id="cd10944">
    <property type="entry name" value="CE4_SmPgdA_like"/>
    <property type="match status" value="1"/>
</dbReference>
<name>A0A173N0A1_CLOCL</name>
<dbReference type="Gene3D" id="3.20.20.370">
    <property type="entry name" value="Glycoside hydrolase/deacetylase"/>
    <property type="match status" value="1"/>
</dbReference>
<dbReference type="InterPro" id="IPR050248">
    <property type="entry name" value="Polysacc_deacetylase_ArnD"/>
</dbReference>
<sequence length="262" mass="30834">MRKLLIAILIFGFCFYGGSELSAFEIKATSIDPPTENREEESQREKIVYLTFDDGPSRATDKILDILKKYDIKATFFVIGTSIESNPNTFKRTIDEGHSVCIHTYTHNKNIYNDVESFFKDNERCRELLEEKMYRGTNKYFRFPGGSSNRMGNKTTLKEIRQEAFNRELCYVDWNMSLEDSIYKNTPSSTLLRTFKKQYKNQDRIVILMHDAHYNMTTAEALPVIIKFLKHEGYEFSDFGNISEDEYVKLKRMRLINKYEVE</sequence>
<dbReference type="PANTHER" id="PTHR10587:SF125">
    <property type="entry name" value="POLYSACCHARIDE DEACETYLASE YHEN-RELATED"/>
    <property type="match status" value="1"/>
</dbReference>
<dbReference type="InterPro" id="IPR011330">
    <property type="entry name" value="Glyco_hydro/deAcase_b/a-brl"/>
</dbReference>
<dbReference type="PROSITE" id="PS51677">
    <property type="entry name" value="NODB"/>
    <property type="match status" value="1"/>
</dbReference>
<dbReference type="AlphaFoldDB" id="A0A173N0A1"/>
<reference evidence="2" key="1">
    <citation type="submission" date="2009-04" db="EMBL/GenBank/DDBJ databases">
        <title>Clostridium cellulovorans cellulosomal and noncellulosomal genes.</title>
        <authorList>
            <person name="Tamaru Y."/>
        </authorList>
    </citation>
    <scope>NUCLEOTIDE SEQUENCE</scope>
</reference>
<proteinExistence type="predicted"/>
<gene>
    <name evidence="2" type="primary">AdeA</name>
</gene>
<dbReference type="PANTHER" id="PTHR10587">
    <property type="entry name" value="GLYCOSYL TRANSFERASE-RELATED"/>
    <property type="match status" value="1"/>
</dbReference>
<feature type="domain" description="NodB homology" evidence="1">
    <location>
        <begin position="46"/>
        <end position="237"/>
    </location>
</feature>
<evidence type="ECO:0000313" key="2">
    <source>
        <dbReference type="EMBL" id="BAV13100.1"/>
    </source>
</evidence>
<evidence type="ECO:0000259" key="1">
    <source>
        <dbReference type="PROSITE" id="PS51677"/>
    </source>
</evidence>
<dbReference type="InterPro" id="IPR002509">
    <property type="entry name" value="NODB_dom"/>
</dbReference>
<organism evidence="2">
    <name type="scientific">Clostridium cellulovorans</name>
    <dbReference type="NCBI Taxonomy" id="1493"/>
    <lineage>
        <taxon>Bacteria</taxon>
        <taxon>Bacillati</taxon>
        <taxon>Bacillota</taxon>
        <taxon>Clostridia</taxon>
        <taxon>Eubacteriales</taxon>
        <taxon>Clostridiaceae</taxon>
        <taxon>Clostridium</taxon>
    </lineage>
</organism>